<proteinExistence type="predicted"/>
<comment type="caution">
    <text evidence="2">The sequence shown here is derived from an EMBL/GenBank/DDBJ whole genome shotgun (WGS) entry which is preliminary data.</text>
</comment>
<keyword evidence="3" id="KW-1185">Reference proteome</keyword>
<gene>
    <name evidence="2" type="ORF">Ari01nite_86790</name>
</gene>
<dbReference type="Gene3D" id="3.90.50.10">
    <property type="entry name" value="Photosynthetic Reaction Center, subunit H, domain 2"/>
    <property type="match status" value="1"/>
</dbReference>
<organism evidence="2 3">
    <name type="scientific">Paractinoplanes rishiriensis</name>
    <dbReference type="NCBI Taxonomy" id="1050105"/>
    <lineage>
        <taxon>Bacteria</taxon>
        <taxon>Bacillati</taxon>
        <taxon>Actinomycetota</taxon>
        <taxon>Actinomycetes</taxon>
        <taxon>Micromonosporales</taxon>
        <taxon>Micromonosporaceae</taxon>
        <taxon>Paractinoplanes</taxon>
    </lineage>
</organism>
<name>A0A919MZG4_9ACTN</name>
<accession>A0A919MZG4</accession>
<dbReference type="PANTHER" id="PTHR36505">
    <property type="entry name" value="BLR1072 PROTEIN"/>
    <property type="match status" value="1"/>
</dbReference>
<dbReference type="PANTHER" id="PTHR36505:SF1">
    <property type="entry name" value="BLR1072 PROTEIN"/>
    <property type="match status" value="1"/>
</dbReference>
<dbReference type="AlphaFoldDB" id="A0A919MZG4"/>
<reference evidence="2" key="1">
    <citation type="submission" date="2021-01" db="EMBL/GenBank/DDBJ databases">
        <title>Whole genome shotgun sequence of Actinoplanes rishiriensis NBRC 108556.</title>
        <authorList>
            <person name="Komaki H."/>
            <person name="Tamura T."/>
        </authorList>
    </citation>
    <scope>NUCLEOTIDE SEQUENCE</scope>
    <source>
        <strain evidence="2">NBRC 108556</strain>
    </source>
</reference>
<evidence type="ECO:0000259" key="1">
    <source>
        <dbReference type="Pfam" id="PF05239"/>
    </source>
</evidence>
<dbReference type="EMBL" id="BOMV01000100">
    <property type="protein sequence ID" value="GIF01215.1"/>
    <property type="molecule type" value="Genomic_DNA"/>
</dbReference>
<dbReference type="InterPro" id="IPR027275">
    <property type="entry name" value="PRC-brl_dom"/>
</dbReference>
<dbReference type="GO" id="GO:0030077">
    <property type="term" value="C:plasma membrane light-harvesting complex"/>
    <property type="evidence" value="ECO:0007669"/>
    <property type="project" value="InterPro"/>
</dbReference>
<dbReference type="InterPro" id="IPR011033">
    <property type="entry name" value="PRC_barrel-like_sf"/>
</dbReference>
<evidence type="ECO:0000313" key="3">
    <source>
        <dbReference type="Proteomes" id="UP000636960"/>
    </source>
</evidence>
<dbReference type="InterPro" id="IPR014747">
    <property type="entry name" value="Bac_photo_RC_H_C"/>
</dbReference>
<feature type="domain" description="PRC-barrel" evidence="1">
    <location>
        <begin position="23"/>
        <end position="89"/>
    </location>
</feature>
<dbReference type="GO" id="GO:0019684">
    <property type="term" value="P:photosynthesis, light reaction"/>
    <property type="evidence" value="ECO:0007669"/>
    <property type="project" value="InterPro"/>
</dbReference>
<dbReference type="Pfam" id="PF05239">
    <property type="entry name" value="PRC"/>
    <property type="match status" value="1"/>
</dbReference>
<evidence type="ECO:0000313" key="2">
    <source>
        <dbReference type="EMBL" id="GIF01215.1"/>
    </source>
</evidence>
<sequence length="138" mass="15572">MDTGISTLMRLGDSGQMVADPQQDIRGRKVLDRDGHEIGKVDDLLIDSEHRKVRLLRVEHGGLFGIGATPLFIPVEAVERITDDEVGIDRSRTQVAEAPAYDPELIERDAYFNDLYGYYGYSPFWAPGYIPPVRGFFR</sequence>
<protein>
    <recommendedName>
        <fullName evidence="1">PRC-barrel domain-containing protein</fullName>
    </recommendedName>
</protein>
<dbReference type="SUPFAM" id="SSF50346">
    <property type="entry name" value="PRC-barrel domain"/>
    <property type="match status" value="1"/>
</dbReference>
<dbReference type="RefSeq" id="WP_203789778.1">
    <property type="nucleotide sequence ID" value="NZ_BOMV01000100.1"/>
</dbReference>
<dbReference type="Proteomes" id="UP000636960">
    <property type="component" value="Unassembled WGS sequence"/>
</dbReference>